<sequence>MGSDGVFSKKKIGISGFSPPRKWPSPLLSEELSLQTLADTTYVRLMHPDDVMSMCHSRDAEGFEHDVVKGTRSGTAWSWLKRPVTWNGRDFKETVQLGLAKSKSHNTWAWLGRPPVDEYQFDPTKRWPQGW</sequence>
<accession>A0A8T0IXE3</accession>
<dbReference type="EMBL" id="CM026422">
    <property type="protein sequence ID" value="KAG0587857.1"/>
    <property type="molecule type" value="Genomic_DNA"/>
</dbReference>
<organism evidence="1 2">
    <name type="scientific">Ceratodon purpureus</name>
    <name type="common">Fire moss</name>
    <name type="synonym">Dicranum purpureum</name>
    <dbReference type="NCBI Taxonomy" id="3225"/>
    <lineage>
        <taxon>Eukaryota</taxon>
        <taxon>Viridiplantae</taxon>
        <taxon>Streptophyta</taxon>
        <taxon>Embryophyta</taxon>
        <taxon>Bryophyta</taxon>
        <taxon>Bryophytina</taxon>
        <taxon>Bryopsida</taxon>
        <taxon>Dicranidae</taxon>
        <taxon>Pseudoditrichales</taxon>
        <taxon>Ditrichaceae</taxon>
        <taxon>Ceratodon</taxon>
    </lineage>
</organism>
<name>A0A8T0IXE3_CERPU</name>
<reference evidence="1" key="1">
    <citation type="submission" date="2020-06" db="EMBL/GenBank/DDBJ databases">
        <title>WGS assembly of Ceratodon purpureus strain R40.</title>
        <authorList>
            <person name="Carey S.B."/>
            <person name="Jenkins J."/>
            <person name="Shu S."/>
            <person name="Lovell J.T."/>
            <person name="Sreedasyam A."/>
            <person name="Maumus F."/>
            <person name="Tiley G.P."/>
            <person name="Fernandez-Pozo N."/>
            <person name="Barry K."/>
            <person name="Chen C."/>
            <person name="Wang M."/>
            <person name="Lipzen A."/>
            <person name="Daum C."/>
            <person name="Saski C.A."/>
            <person name="Payton A.C."/>
            <person name="Mcbreen J.C."/>
            <person name="Conrad R.E."/>
            <person name="Kollar L.M."/>
            <person name="Olsson S."/>
            <person name="Huttunen S."/>
            <person name="Landis J.B."/>
            <person name="Wickett N.J."/>
            <person name="Johnson M.G."/>
            <person name="Rensing S.A."/>
            <person name="Grimwood J."/>
            <person name="Schmutz J."/>
            <person name="Mcdaniel S.F."/>
        </authorList>
    </citation>
    <scope>NUCLEOTIDE SEQUENCE</scope>
    <source>
        <strain evidence="1">R40</strain>
    </source>
</reference>
<evidence type="ECO:0000313" key="1">
    <source>
        <dbReference type="EMBL" id="KAG0587857.1"/>
    </source>
</evidence>
<proteinExistence type="predicted"/>
<evidence type="ECO:0000313" key="2">
    <source>
        <dbReference type="Proteomes" id="UP000822688"/>
    </source>
</evidence>
<protein>
    <submittedName>
        <fullName evidence="1">Uncharacterized protein</fullName>
    </submittedName>
</protein>
<comment type="caution">
    <text evidence="1">The sequence shown here is derived from an EMBL/GenBank/DDBJ whole genome shotgun (WGS) entry which is preliminary data.</text>
</comment>
<dbReference type="AlphaFoldDB" id="A0A8T0IXE3"/>
<gene>
    <name evidence="1" type="ORF">KC19_2G196700</name>
</gene>
<keyword evidence="2" id="KW-1185">Reference proteome</keyword>
<dbReference type="Proteomes" id="UP000822688">
    <property type="component" value="Chromosome 2"/>
</dbReference>